<dbReference type="STRING" id="62062.ENSHHUP00000065411"/>
<feature type="region of interest" description="Disordered" evidence="1">
    <location>
        <begin position="211"/>
        <end position="235"/>
    </location>
</feature>
<dbReference type="Pfam" id="PF00787">
    <property type="entry name" value="PX"/>
    <property type="match status" value="1"/>
</dbReference>
<dbReference type="Gene3D" id="3.30.1520.10">
    <property type="entry name" value="Phox-like domain"/>
    <property type="match status" value="1"/>
</dbReference>
<organism evidence="3 4">
    <name type="scientific">Hucho hucho</name>
    <name type="common">huchen</name>
    <dbReference type="NCBI Taxonomy" id="62062"/>
    <lineage>
        <taxon>Eukaryota</taxon>
        <taxon>Metazoa</taxon>
        <taxon>Chordata</taxon>
        <taxon>Craniata</taxon>
        <taxon>Vertebrata</taxon>
        <taxon>Euteleostomi</taxon>
        <taxon>Actinopterygii</taxon>
        <taxon>Neopterygii</taxon>
        <taxon>Teleostei</taxon>
        <taxon>Protacanthopterygii</taxon>
        <taxon>Salmoniformes</taxon>
        <taxon>Salmonidae</taxon>
        <taxon>Salmoninae</taxon>
        <taxon>Hucho</taxon>
    </lineage>
</organism>
<dbReference type="Proteomes" id="UP000314982">
    <property type="component" value="Unassembled WGS sequence"/>
</dbReference>
<evidence type="ECO:0000259" key="2">
    <source>
        <dbReference type="PROSITE" id="PS50195"/>
    </source>
</evidence>
<dbReference type="SUPFAM" id="SSF64268">
    <property type="entry name" value="PX domain"/>
    <property type="match status" value="1"/>
</dbReference>
<dbReference type="AlphaFoldDB" id="A0A4W5PL91"/>
<name>A0A4W5PL91_9TELE</name>
<dbReference type="PANTHER" id="PTHR14431:SF1">
    <property type="entry name" value="HCLS1-BINDING PROTEIN 3"/>
    <property type="match status" value="1"/>
</dbReference>
<keyword evidence="4" id="KW-1185">Reference proteome</keyword>
<evidence type="ECO:0000313" key="3">
    <source>
        <dbReference type="Ensembl" id="ENSHHUP00000065411.1"/>
    </source>
</evidence>
<feature type="domain" description="PX" evidence="2">
    <location>
        <begin position="56"/>
        <end position="179"/>
    </location>
</feature>
<dbReference type="InterPro" id="IPR036871">
    <property type="entry name" value="PX_dom_sf"/>
</dbReference>
<dbReference type="Ensembl" id="ENSHHUT00000067626.1">
    <property type="protein sequence ID" value="ENSHHUP00000065411.1"/>
    <property type="gene ID" value="ENSHHUG00000038612.1"/>
</dbReference>
<accession>A0A4W5PL91</accession>
<dbReference type="GeneTree" id="ENSGT00390000013092"/>
<reference evidence="3" key="3">
    <citation type="submission" date="2025-09" db="UniProtKB">
        <authorList>
            <consortium name="Ensembl"/>
        </authorList>
    </citation>
    <scope>IDENTIFICATION</scope>
</reference>
<dbReference type="InterPro" id="IPR039701">
    <property type="entry name" value="HS1BP3"/>
</dbReference>
<reference evidence="3" key="2">
    <citation type="submission" date="2025-08" db="UniProtKB">
        <authorList>
            <consortium name="Ensembl"/>
        </authorList>
    </citation>
    <scope>IDENTIFICATION</scope>
</reference>
<dbReference type="PROSITE" id="PS50195">
    <property type="entry name" value="PX"/>
    <property type="match status" value="1"/>
</dbReference>
<reference evidence="4" key="1">
    <citation type="submission" date="2018-06" db="EMBL/GenBank/DDBJ databases">
        <title>Genome assembly of Danube salmon.</title>
        <authorList>
            <person name="Macqueen D.J."/>
            <person name="Gundappa M.K."/>
        </authorList>
    </citation>
    <scope>NUCLEOTIDE SEQUENCE [LARGE SCALE GENOMIC DNA]</scope>
</reference>
<evidence type="ECO:0000256" key="1">
    <source>
        <dbReference type="SAM" id="MobiDB-lite"/>
    </source>
</evidence>
<dbReference type="PANTHER" id="PTHR14431">
    <property type="entry name" value="HCLS1-BINDING PROTEIN 3"/>
    <property type="match status" value="1"/>
</dbReference>
<sequence length="411" mass="45765">MLAAETVYSSHPMTCIITVGNGVVSLITDKQRQDSNLTTMPDGLITSRPLQNEVTGIDLQVPLYQEIRGTMMTGHVEYQIIVVTRLAAFKSAKHKPEDIVQLVVSKKYSEIDEFYYRLMGQYPKITLPAMPRKALFVGEADIRERRVAFDELVKFISKNSTLATCPEVLELLGAKSTMADLKTRNVADWQDQDKEEGFNFFESEETPAAAAKVTKHVPPVKHSEEEQEHDDDDEYLGPLGNLKCTRQKKKTPPQAKVATQPKLSLFDETEDIDDDLFQPAAKDSNVKLFKDPDLIGKVKLGDPLLLPTAYKDVASADSGLDEDTDELFRIEDNFDKLLQVKKSIKARPVPAPKPRLAPKPKLPVKPSSLVSGGVSPVVGVLPVVDEVKDQIDILKYIQQNESTSSDDLDLF</sequence>
<dbReference type="InterPro" id="IPR037901">
    <property type="entry name" value="HS1BP3_PX"/>
</dbReference>
<protein>
    <submittedName>
        <fullName evidence="3">HCLS1 binding protein 3</fullName>
    </submittedName>
</protein>
<dbReference type="SMART" id="SM00312">
    <property type="entry name" value="PX"/>
    <property type="match status" value="1"/>
</dbReference>
<dbReference type="GO" id="GO:0010507">
    <property type="term" value="P:negative regulation of autophagy"/>
    <property type="evidence" value="ECO:0007669"/>
    <property type="project" value="Ensembl"/>
</dbReference>
<dbReference type="CDD" id="cd06868">
    <property type="entry name" value="PX_HS1BP3"/>
    <property type="match status" value="1"/>
</dbReference>
<dbReference type="InterPro" id="IPR001683">
    <property type="entry name" value="PX_dom"/>
</dbReference>
<proteinExistence type="predicted"/>
<dbReference type="GO" id="GO:0035091">
    <property type="term" value="F:phosphatidylinositol binding"/>
    <property type="evidence" value="ECO:0007669"/>
    <property type="project" value="InterPro"/>
</dbReference>
<feature type="compositionally biased region" description="Acidic residues" evidence="1">
    <location>
        <begin position="225"/>
        <end position="235"/>
    </location>
</feature>
<evidence type="ECO:0000313" key="4">
    <source>
        <dbReference type="Proteomes" id="UP000314982"/>
    </source>
</evidence>